<dbReference type="Pfam" id="PF18765">
    <property type="entry name" value="Polbeta"/>
    <property type="match status" value="1"/>
</dbReference>
<dbReference type="Gene3D" id="3.30.460.10">
    <property type="entry name" value="Beta Polymerase, domain 2"/>
    <property type="match status" value="1"/>
</dbReference>
<evidence type="ECO:0000313" key="2">
    <source>
        <dbReference type="EMBL" id="KAA6343280.1"/>
    </source>
</evidence>
<name>A0A5J4SD72_9ZZZZ</name>
<sequence>MEIIRNTKALQQWDKREAIDKVKAYKVLVKEYFPVEKVYLFGSYAKDSFREDSDSDVSDFLEEVSKYGKRSCELSFRTFGDIP</sequence>
<accession>A0A5J4SD72</accession>
<dbReference type="SUPFAM" id="SSF81301">
    <property type="entry name" value="Nucleotidyltransferase"/>
    <property type="match status" value="1"/>
</dbReference>
<gene>
    <name evidence="2" type="ORF">EZS27_009036</name>
</gene>
<dbReference type="CDD" id="cd05403">
    <property type="entry name" value="NT_KNTase_like"/>
    <property type="match status" value="1"/>
</dbReference>
<organism evidence="2">
    <name type="scientific">termite gut metagenome</name>
    <dbReference type="NCBI Taxonomy" id="433724"/>
    <lineage>
        <taxon>unclassified sequences</taxon>
        <taxon>metagenomes</taxon>
        <taxon>organismal metagenomes</taxon>
    </lineage>
</organism>
<evidence type="ECO:0000259" key="1">
    <source>
        <dbReference type="Pfam" id="PF18765"/>
    </source>
</evidence>
<comment type="caution">
    <text evidence="2">The sequence shown here is derived from an EMBL/GenBank/DDBJ whole genome shotgun (WGS) entry which is preliminary data.</text>
</comment>
<proteinExistence type="predicted"/>
<dbReference type="InterPro" id="IPR043519">
    <property type="entry name" value="NT_sf"/>
</dbReference>
<reference evidence="2" key="1">
    <citation type="submission" date="2019-03" db="EMBL/GenBank/DDBJ databases">
        <title>Single cell metagenomics reveals metabolic interactions within the superorganism composed of flagellate Streblomastix strix and complex community of Bacteroidetes bacteria on its surface.</title>
        <authorList>
            <person name="Treitli S.C."/>
            <person name="Kolisko M."/>
            <person name="Husnik F."/>
            <person name="Keeling P."/>
            <person name="Hampl V."/>
        </authorList>
    </citation>
    <scope>NUCLEOTIDE SEQUENCE</scope>
    <source>
        <strain evidence="2">STM</strain>
    </source>
</reference>
<dbReference type="EMBL" id="SNRY01000278">
    <property type="protein sequence ID" value="KAA6343280.1"/>
    <property type="molecule type" value="Genomic_DNA"/>
</dbReference>
<feature type="domain" description="Polymerase beta nucleotidyltransferase" evidence="1">
    <location>
        <begin position="28"/>
        <end position="64"/>
    </location>
</feature>
<dbReference type="AlphaFoldDB" id="A0A5J4SD72"/>
<protein>
    <recommendedName>
        <fullName evidence="1">Polymerase beta nucleotidyltransferase domain-containing protein</fullName>
    </recommendedName>
</protein>
<dbReference type="InterPro" id="IPR041633">
    <property type="entry name" value="Polbeta"/>
</dbReference>